<evidence type="ECO:0000256" key="1">
    <source>
        <dbReference type="SAM" id="MobiDB-lite"/>
    </source>
</evidence>
<dbReference type="EMBL" id="WHVB01000076">
    <property type="protein sequence ID" value="KAF8463224.1"/>
    <property type="molecule type" value="Genomic_DNA"/>
</dbReference>
<keyword evidence="5" id="KW-1185">Reference proteome</keyword>
<dbReference type="OrthoDB" id="3197626at2759"/>
<feature type="transmembrane region" description="Helical" evidence="2">
    <location>
        <begin position="20"/>
        <end position="38"/>
    </location>
</feature>
<name>A0A9P5JTT8_9AGAM</name>
<feature type="transmembrane region" description="Helical" evidence="2">
    <location>
        <begin position="118"/>
        <end position="139"/>
    </location>
</feature>
<accession>A0A9P5JTT8</accession>
<evidence type="ECO:0000256" key="2">
    <source>
        <dbReference type="SAM" id="Phobius"/>
    </source>
</evidence>
<feature type="region of interest" description="Disordered" evidence="1">
    <location>
        <begin position="279"/>
        <end position="298"/>
    </location>
</feature>
<gene>
    <name evidence="4" type="ORF">DFH94DRAFT_726603</name>
    <name evidence="3" type="ORF">DFH94DRAFT_786971</name>
</gene>
<dbReference type="Proteomes" id="UP000759537">
    <property type="component" value="Unassembled WGS sequence"/>
</dbReference>
<reference evidence="3" key="1">
    <citation type="submission" date="2019-10" db="EMBL/GenBank/DDBJ databases">
        <authorList>
            <consortium name="DOE Joint Genome Institute"/>
            <person name="Kuo A."/>
            <person name="Miyauchi S."/>
            <person name="Kiss E."/>
            <person name="Drula E."/>
            <person name="Kohler A."/>
            <person name="Sanchez-Garcia M."/>
            <person name="Andreopoulos B."/>
            <person name="Barry K.W."/>
            <person name="Bonito G."/>
            <person name="Buee M."/>
            <person name="Carver A."/>
            <person name="Chen C."/>
            <person name="Cichocki N."/>
            <person name="Clum A."/>
            <person name="Culley D."/>
            <person name="Crous P.W."/>
            <person name="Fauchery L."/>
            <person name="Girlanda M."/>
            <person name="Hayes R."/>
            <person name="Keri Z."/>
            <person name="LaButti K."/>
            <person name="Lipzen A."/>
            <person name="Lombard V."/>
            <person name="Magnuson J."/>
            <person name="Maillard F."/>
            <person name="Morin E."/>
            <person name="Murat C."/>
            <person name="Nolan M."/>
            <person name="Ohm R."/>
            <person name="Pangilinan J."/>
            <person name="Pereira M."/>
            <person name="Perotto S."/>
            <person name="Peter M."/>
            <person name="Riley R."/>
            <person name="Sitrit Y."/>
            <person name="Stielow B."/>
            <person name="Szollosi G."/>
            <person name="Zifcakova L."/>
            <person name="Stursova M."/>
            <person name="Spatafora J.W."/>
            <person name="Tedersoo L."/>
            <person name="Vaario L.-M."/>
            <person name="Yamada A."/>
            <person name="Yan M."/>
            <person name="Wang P."/>
            <person name="Xu J."/>
            <person name="Bruns T."/>
            <person name="Baldrian P."/>
            <person name="Vilgalys R."/>
            <person name="Henrissat B."/>
            <person name="Grigoriev I.V."/>
            <person name="Hibbett D."/>
            <person name="Nagy L.G."/>
            <person name="Martin F.M."/>
        </authorList>
    </citation>
    <scope>NUCLEOTIDE SEQUENCE</scope>
    <source>
        <strain evidence="3">Prilba</strain>
    </source>
</reference>
<feature type="compositionally biased region" description="Basic and acidic residues" evidence="1">
    <location>
        <begin position="282"/>
        <end position="291"/>
    </location>
</feature>
<evidence type="ECO:0000313" key="5">
    <source>
        <dbReference type="Proteomes" id="UP000759537"/>
    </source>
</evidence>
<feature type="transmembrane region" description="Helical" evidence="2">
    <location>
        <begin position="84"/>
        <end position="106"/>
    </location>
</feature>
<comment type="caution">
    <text evidence="3">The sequence shown here is derived from an EMBL/GenBank/DDBJ whole genome shotgun (WGS) entry which is preliminary data.</text>
</comment>
<dbReference type="AlphaFoldDB" id="A0A9P5JTT8"/>
<feature type="transmembrane region" description="Helical" evidence="2">
    <location>
        <begin position="50"/>
        <end position="72"/>
    </location>
</feature>
<keyword evidence="2" id="KW-0812">Transmembrane</keyword>
<proteinExistence type="predicted"/>
<feature type="transmembrane region" description="Helical" evidence="2">
    <location>
        <begin position="200"/>
        <end position="219"/>
    </location>
</feature>
<keyword evidence="2" id="KW-0472">Membrane</keyword>
<sequence>MINWHSPTLEAAEGTALVKLVHVLAGLYIWEFILYLDYEYSIIRGTRKFTWTSLFYVGCRWCTLAAVIIQLVGFDITDGINCQVLVIMTFLFAYLSFLFASSLVILRIHVLWEHNRAVVALTAAILLINTASFLYNAAISRGRWAGNICQINHLVDTKASILSEFSADLVLLVLKLVGILRWKEARQKFGTWRLLYSEGLTWVVVFTLASVPPVVFIILNLNDPMNRMFIVPGMIVMSIGAVRMHRGLADRAALGPQAGAVDAKERFIQTTIHTTGSLPPRYSERGTHVAGDKVSQLA</sequence>
<evidence type="ECO:0000313" key="4">
    <source>
        <dbReference type="EMBL" id="KAF8482396.1"/>
    </source>
</evidence>
<organism evidence="3 5">
    <name type="scientific">Russula ochroleuca</name>
    <dbReference type="NCBI Taxonomy" id="152965"/>
    <lineage>
        <taxon>Eukaryota</taxon>
        <taxon>Fungi</taxon>
        <taxon>Dikarya</taxon>
        <taxon>Basidiomycota</taxon>
        <taxon>Agaricomycotina</taxon>
        <taxon>Agaricomycetes</taxon>
        <taxon>Russulales</taxon>
        <taxon>Russulaceae</taxon>
        <taxon>Russula</taxon>
    </lineage>
</organism>
<protein>
    <submittedName>
        <fullName evidence="3">Uncharacterized protein</fullName>
    </submittedName>
</protein>
<evidence type="ECO:0000313" key="3">
    <source>
        <dbReference type="EMBL" id="KAF8463224.1"/>
    </source>
</evidence>
<reference evidence="3" key="2">
    <citation type="journal article" date="2020" name="Nat. Commun.">
        <title>Large-scale genome sequencing of mycorrhizal fungi provides insights into the early evolution of symbiotic traits.</title>
        <authorList>
            <person name="Miyauchi S."/>
            <person name="Kiss E."/>
            <person name="Kuo A."/>
            <person name="Drula E."/>
            <person name="Kohler A."/>
            <person name="Sanchez-Garcia M."/>
            <person name="Morin E."/>
            <person name="Andreopoulos B."/>
            <person name="Barry K.W."/>
            <person name="Bonito G."/>
            <person name="Buee M."/>
            <person name="Carver A."/>
            <person name="Chen C."/>
            <person name="Cichocki N."/>
            <person name="Clum A."/>
            <person name="Culley D."/>
            <person name="Crous P.W."/>
            <person name="Fauchery L."/>
            <person name="Girlanda M."/>
            <person name="Hayes R.D."/>
            <person name="Keri Z."/>
            <person name="LaButti K."/>
            <person name="Lipzen A."/>
            <person name="Lombard V."/>
            <person name="Magnuson J."/>
            <person name="Maillard F."/>
            <person name="Murat C."/>
            <person name="Nolan M."/>
            <person name="Ohm R.A."/>
            <person name="Pangilinan J."/>
            <person name="Pereira M.F."/>
            <person name="Perotto S."/>
            <person name="Peter M."/>
            <person name="Pfister S."/>
            <person name="Riley R."/>
            <person name="Sitrit Y."/>
            <person name="Stielow J.B."/>
            <person name="Szollosi G."/>
            <person name="Zifcakova L."/>
            <person name="Stursova M."/>
            <person name="Spatafora J.W."/>
            <person name="Tedersoo L."/>
            <person name="Vaario L.M."/>
            <person name="Yamada A."/>
            <person name="Yan M."/>
            <person name="Wang P."/>
            <person name="Xu J."/>
            <person name="Bruns T."/>
            <person name="Baldrian P."/>
            <person name="Vilgalys R."/>
            <person name="Dunand C."/>
            <person name="Henrissat B."/>
            <person name="Grigoriev I.V."/>
            <person name="Hibbett D."/>
            <person name="Nagy L.G."/>
            <person name="Martin F.M."/>
        </authorList>
    </citation>
    <scope>NUCLEOTIDE SEQUENCE</scope>
    <source>
        <strain evidence="3">Prilba</strain>
    </source>
</reference>
<dbReference type="EMBL" id="WHVB01000005">
    <property type="protein sequence ID" value="KAF8482396.1"/>
    <property type="molecule type" value="Genomic_DNA"/>
</dbReference>
<keyword evidence="2" id="KW-1133">Transmembrane helix</keyword>